<dbReference type="Proteomes" id="UP000642748">
    <property type="component" value="Unassembled WGS sequence"/>
</dbReference>
<dbReference type="GO" id="GO:0016301">
    <property type="term" value="F:kinase activity"/>
    <property type="evidence" value="ECO:0007669"/>
    <property type="project" value="UniProtKB-KW"/>
</dbReference>
<accession>A0A8J3VRD6</accession>
<evidence type="ECO:0000256" key="3">
    <source>
        <dbReference type="SAM" id="Phobius"/>
    </source>
</evidence>
<sequence length="132" mass="13386">MLLPNTQEAVRLAAAVRRPTGSPAPRRRPVTTADEQPVAAARILADHGPLVVVKNGADGAVAVHDGTVVRSAAYSVQTVDATGAGDSFDGGFLAGWLGGADLAFSLALGCACGALSTRRAGWHRRTADAGRG</sequence>
<evidence type="ECO:0000256" key="1">
    <source>
        <dbReference type="ARBA" id="ARBA00022679"/>
    </source>
</evidence>
<dbReference type="SUPFAM" id="SSF53613">
    <property type="entry name" value="Ribokinase-like"/>
    <property type="match status" value="1"/>
</dbReference>
<evidence type="ECO:0000313" key="6">
    <source>
        <dbReference type="Proteomes" id="UP000642748"/>
    </source>
</evidence>
<protein>
    <recommendedName>
        <fullName evidence="4">Carbohydrate kinase PfkB domain-containing protein</fullName>
    </recommendedName>
</protein>
<evidence type="ECO:0000313" key="5">
    <source>
        <dbReference type="EMBL" id="GIH16002.1"/>
    </source>
</evidence>
<keyword evidence="6" id="KW-1185">Reference proteome</keyword>
<comment type="caution">
    <text evidence="5">The sequence shown here is derived from an EMBL/GenBank/DDBJ whole genome shotgun (WGS) entry which is preliminary data.</text>
</comment>
<gene>
    <name evidence="5" type="ORF">Raf01_41740</name>
</gene>
<dbReference type="AlphaFoldDB" id="A0A8J3VRD6"/>
<organism evidence="5 6">
    <name type="scientific">Rugosimonospora africana</name>
    <dbReference type="NCBI Taxonomy" id="556532"/>
    <lineage>
        <taxon>Bacteria</taxon>
        <taxon>Bacillati</taxon>
        <taxon>Actinomycetota</taxon>
        <taxon>Actinomycetes</taxon>
        <taxon>Micromonosporales</taxon>
        <taxon>Micromonosporaceae</taxon>
        <taxon>Rugosimonospora</taxon>
    </lineage>
</organism>
<dbReference type="Pfam" id="PF00294">
    <property type="entry name" value="PfkB"/>
    <property type="match status" value="1"/>
</dbReference>
<dbReference type="InterPro" id="IPR011611">
    <property type="entry name" value="PfkB_dom"/>
</dbReference>
<reference evidence="5" key="1">
    <citation type="submission" date="2021-01" db="EMBL/GenBank/DDBJ databases">
        <title>Whole genome shotgun sequence of Rugosimonospora africana NBRC 104875.</title>
        <authorList>
            <person name="Komaki H."/>
            <person name="Tamura T."/>
        </authorList>
    </citation>
    <scope>NUCLEOTIDE SEQUENCE</scope>
    <source>
        <strain evidence="5">NBRC 104875</strain>
    </source>
</reference>
<keyword evidence="3" id="KW-0812">Transmembrane</keyword>
<proteinExistence type="predicted"/>
<name>A0A8J3VRD6_9ACTN</name>
<dbReference type="InterPro" id="IPR029056">
    <property type="entry name" value="Ribokinase-like"/>
</dbReference>
<dbReference type="Gene3D" id="3.40.1190.20">
    <property type="match status" value="1"/>
</dbReference>
<feature type="domain" description="Carbohydrate kinase PfkB" evidence="4">
    <location>
        <begin position="33"/>
        <end position="121"/>
    </location>
</feature>
<dbReference type="EMBL" id="BONZ01000039">
    <property type="protein sequence ID" value="GIH16002.1"/>
    <property type="molecule type" value="Genomic_DNA"/>
</dbReference>
<feature type="transmembrane region" description="Helical" evidence="3">
    <location>
        <begin position="93"/>
        <end position="115"/>
    </location>
</feature>
<evidence type="ECO:0000256" key="2">
    <source>
        <dbReference type="ARBA" id="ARBA00022777"/>
    </source>
</evidence>
<evidence type="ECO:0000259" key="4">
    <source>
        <dbReference type="Pfam" id="PF00294"/>
    </source>
</evidence>
<keyword evidence="3" id="KW-1133">Transmembrane helix</keyword>
<keyword evidence="3" id="KW-0472">Membrane</keyword>
<keyword evidence="2" id="KW-0418">Kinase</keyword>
<keyword evidence="1" id="KW-0808">Transferase</keyword>
<dbReference type="PANTHER" id="PTHR10584">
    <property type="entry name" value="SUGAR KINASE"/>
    <property type="match status" value="1"/>
</dbReference>
<dbReference type="PANTHER" id="PTHR10584:SF166">
    <property type="entry name" value="RIBOKINASE"/>
    <property type="match status" value="1"/>
</dbReference>